<reference evidence="1 2" key="1">
    <citation type="journal article" date="2010" name="PLoS ONE">
        <title>Genome erosion in a nitrogen-fixing vertically transmitted endosymbiotic multicellular cyanobacterium.</title>
        <authorList>
            <person name="Ran L."/>
            <person name="Larsson J."/>
            <person name="Vigil-Stenman T."/>
            <person name="Nylander J.A."/>
            <person name="Ininbergs K."/>
            <person name="Zheng W.W."/>
            <person name="Lapidus A."/>
            <person name="Lowry S."/>
            <person name="Haselkorn R."/>
            <person name="Bergman B."/>
        </authorList>
    </citation>
    <scope>NUCLEOTIDE SEQUENCE [LARGE SCALE GENOMIC DNA]</scope>
    <source>
        <strain evidence="1 2">0708</strain>
    </source>
</reference>
<dbReference type="STRING" id="551115.Aazo_0007"/>
<dbReference type="HOGENOM" id="CLU_097443_0_0_3"/>
<protein>
    <submittedName>
        <fullName evidence="1">Uncharacterized protein</fullName>
    </submittedName>
</protein>
<dbReference type="RefSeq" id="WP_013189693.1">
    <property type="nucleotide sequence ID" value="NC_014248.1"/>
</dbReference>
<evidence type="ECO:0000313" key="1">
    <source>
        <dbReference type="EMBL" id="ADI62673.1"/>
    </source>
</evidence>
<accession>D7DVM2</accession>
<dbReference type="KEGG" id="naz:Aazo_0007"/>
<gene>
    <name evidence="1" type="ordered locus">Aazo_0007</name>
</gene>
<sequence length="255" mass="27383">MRNSIITSRQVIKYLQFPALAVILGANLAITTLAPKVLAQTTLASFVGNAVTFTCNDSEATIKAKNGPKAIFGTRTIYIGYQQVTSVNKDPRMIRFDNGVRKWCRSDYETTSDDGTGYGLLWNGSGVLYGVFTSTGSQTGNNFWRFAAGRWLPSYGSGGGAKVAVIARINPTTGDVNYATFVSARKLSDGKTNSLVIRGLSWNGTTLTVEADSWSSPRRADRSSMTCSGSSPFKYTAVFTGDLIKVNSATAVTCN</sequence>
<keyword evidence="2" id="KW-1185">Reference proteome</keyword>
<dbReference type="EMBL" id="CP002059">
    <property type="protein sequence ID" value="ADI62673.1"/>
    <property type="molecule type" value="Genomic_DNA"/>
</dbReference>
<organism evidence="1 2">
    <name type="scientific">Nostoc azollae (strain 0708)</name>
    <name type="common">Anabaena azollae (strain 0708)</name>
    <dbReference type="NCBI Taxonomy" id="551115"/>
    <lineage>
        <taxon>Bacteria</taxon>
        <taxon>Bacillati</taxon>
        <taxon>Cyanobacteriota</taxon>
        <taxon>Cyanophyceae</taxon>
        <taxon>Nostocales</taxon>
        <taxon>Nostocaceae</taxon>
        <taxon>Trichormus</taxon>
    </lineage>
</organism>
<name>D7DVM2_NOSA0</name>
<dbReference type="AlphaFoldDB" id="D7DVM2"/>
<dbReference type="Proteomes" id="UP000001511">
    <property type="component" value="Chromosome"/>
</dbReference>
<dbReference type="eggNOG" id="COG2931">
    <property type="taxonomic scope" value="Bacteria"/>
</dbReference>
<proteinExistence type="predicted"/>
<evidence type="ECO:0000313" key="2">
    <source>
        <dbReference type="Proteomes" id="UP000001511"/>
    </source>
</evidence>
<dbReference type="OrthoDB" id="532337at2"/>